<dbReference type="PANTHER" id="PTHR33169:SF13">
    <property type="entry name" value="PADR-FAMILY TRANSCRIPTIONAL REGULATOR"/>
    <property type="match status" value="1"/>
</dbReference>
<dbReference type="EMBL" id="MZGX01000009">
    <property type="protein sequence ID" value="OPX44350.1"/>
    <property type="molecule type" value="Genomic_DNA"/>
</dbReference>
<proteinExistence type="predicted"/>
<dbReference type="Proteomes" id="UP000191554">
    <property type="component" value="Unassembled WGS sequence"/>
</dbReference>
<dbReference type="Pfam" id="PF03551">
    <property type="entry name" value="PadR"/>
    <property type="match status" value="1"/>
</dbReference>
<evidence type="ECO:0000313" key="2">
    <source>
        <dbReference type="EMBL" id="OPX44350.1"/>
    </source>
</evidence>
<reference evidence="2 3" key="1">
    <citation type="submission" date="2017-03" db="EMBL/GenBank/DDBJ databases">
        <title>Genome sequence of Clostridium hungatei DSM 14427.</title>
        <authorList>
            <person name="Poehlein A."/>
            <person name="Daniel R."/>
        </authorList>
    </citation>
    <scope>NUCLEOTIDE SEQUENCE [LARGE SCALE GENOMIC DNA]</scope>
    <source>
        <strain evidence="2 3">DSM 14427</strain>
    </source>
</reference>
<dbReference type="STRING" id="48256.CLHUN_16490"/>
<gene>
    <name evidence="2" type="ORF">CLHUN_16490</name>
</gene>
<feature type="domain" description="Transcription regulator PadR N-terminal" evidence="1">
    <location>
        <begin position="24"/>
        <end position="82"/>
    </location>
</feature>
<name>A0A1V4SKH1_RUMHU</name>
<evidence type="ECO:0000313" key="3">
    <source>
        <dbReference type="Proteomes" id="UP000191554"/>
    </source>
</evidence>
<keyword evidence="3" id="KW-1185">Reference proteome</keyword>
<dbReference type="InterPro" id="IPR036388">
    <property type="entry name" value="WH-like_DNA-bd_sf"/>
</dbReference>
<dbReference type="InterPro" id="IPR052509">
    <property type="entry name" value="Metal_resp_DNA-bind_regulator"/>
</dbReference>
<sequence>MREKLKKSYMPMTESAYYILLSLMKPRHGYGIILYVKEITHERINLGAGTIYGTLTRFEKDSLIETAGEEDRRKLYKLTEDGLWLLGQELERIDELHRNGHIILEDVDYDQDI</sequence>
<dbReference type="InterPro" id="IPR036390">
    <property type="entry name" value="WH_DNA-bd_sf"/>
</dbReference>
<dbReference type="RefSeq" id="WP_080064100.1">
    <property type="nucleotide sequence ID" value="NZ_MZGX01000009.1"/>
</dbReference>
<comment type="caution">
    <text evidence="2">The sequence shown here is derived from an EMBL/GenBank/DDBJ whole genome shotgun (WGS) entry which is preliminary data.</text>
</comment>
<dbReference type="Gene3D" id="1.10.10.10">
    <property type="entry name" value="Winged helix-like DNA-binding domain superfamily/Winged helix DNA-binding domain"/>
    <property type="match status" value="1"/>
</dbReference>
<dbReference type="SUPFAM" id="SSF46785">
    <property type="entry name" value="Winged helix' DNA-binding domain"/>
    <property type="match status" value="1"/>
</dbReference>
<evidence type="ECO:0000259" key="1">
    <source>
        <dbReference type="Pfam" id="PF03551"/>
    </source>
</evidence>
<organism evidence="2 3">
    <name type="scientific">Ruminiclostridium hungatei</name>
    <name type="common">Clostridium hungatei</name>
    <dbReference type="NCBI Taxonomy" id="48256"/>
    <lineage>
        <taxon>Bacteria</taxon>
        <taxon>Bacillati</taxon>
        <taxon>Bacillota</taxon>
        <taxon>Clostridia</taxon>
        <taxon>Eubacteriales</taxon>
        <taxon>Oscillospiraceae</taxon>
        <taxon>Ruminiclostridium</taxon>
    </lineage>
</organism>
<dbReference type="AlphaFoldDB" id="A0A1V4SKH1"/>
<dbReference type="OrthoDB" id="9814826at2"/>
<dbReference type="InterPro" id="IPR005149">
    <property type="entry name" value="Tscrpt_reg_PadR_N"/>
</dbReference>
<protein>
    <submittedName>
        <fullName evidence="2">Lineage-specific thermal regulator protein</fullName>
    </submittedName>
</protein>
<dbReference type="PANTHER" id="PTHR33169">
    <property type="entry name" value="PADR-FAMILY TRANSCRIPTIONAL REGULATOR"/>
    <property type="match status" value="1"/>
</dbReference>
<accession>A0A1V4SKH1</accession>